<sequence>MKLGFSGVGISIEVGLDGSHQGGAEILPARPVVGVEEVKKYLKDRIAVLYAGAIAQCTTQGFVDSSGLEESLKTNAAGDHAKIRELLPLLRNLMHPGSTCTSIQKQELTELDTELRTLSSNTIDEVEDALDELQAALASRFTPGVQQVSITHADVLALPGVQQLLSRAC</sequence>
<dbReference type="EMBL" id="QRGA01000007">
    <property type="protein sequence ID" value="RDU98290.1"/>
    <property type="molecule type" value="Genomic_DNA"/>
</dbReference>
<dbReference type="Proteomes" id="UP000256838">
    <property type="component" value="Unassembled WGS sequence"/>
</dbReference>
<dbReference type="AlphaFoldDB" id="A0A3D8JZH9"/>
<dbReference type="RefSeq" id="WP_115534048.1">
    <property type="nucleotide sequence ID" value="NZ_QRGA01000007.1"/>
</dbReference>
<evidence type="ECO:0000313" key="2">
    <source>
        <dbReference type="Proteomes" id="UP000256838"/>
    </source>
</evidence>
<keyword evidence="2" id="KW-1185">Reference proteome</keyword>
<proteinExistence type="predicted"/>
<organism evidence="1 2">
    <name type="scientific">Trinickia dinghuensis</name>
    <dbReference type="NCBI Taxonomy" id="2291023"/>
    <lineage>
        <taxon>Bacteria</taxon>
        <taxon>Pseudomonadati</taxon>
        <taxon>Pseudomonadota</taxon>
        <taxon>Betaproteobacteria</taxon>
        <taxon>Burkholderiales</taxon>
        <taxon>Burkholderiaceae</taxon>
        <taxon>Trinickia</taxon>
    </lineage>
</organism>
<dbReference type="OrthoDB" id="8481087at2"/>
<name>A0A3D8JZH9_9BURK</name>
<reference evidence="1 2" key="1">
    <citation type="submission" date="2018-08" db="EMBL/GenBank/DDBJ databases">
        <title>Paraburkholderia sp. DHOM06 isolated from forest soil.</title>
        <authorList>
            <person name="Gao Z.-H."/>
            <person name="Qiu L.-H."/>
        </authorList>
    </citation>
    <scope>NUCLEOTIDE SEQUENCE [LARGE SCALE GENOMIC DNA]</scope>
    <source>
        <strain evidence="1 2">DHOM06</strain>
    </source>
</reference>
<evidence type="ECO:0000313" key="1">
    <source>
        <dbReference type="EMBL" id="RDU98290.1"/>
    </source>
</evidence>
<comment type="caution">
    <text evidence="1">The sequence shown here is derived from an EMBL/GenBank/DDBJ whole genome shotgun (WGS) entry which is preliminary data.</text>
</comment>
<gene>
    <name evidence="1" type="ORF">DWV00_13305</name>
</gene>
<accession>A0A3D8JZH9</accession>
<protein>
    <submittedName>
        <fullName evidence="1">Uncharacterized protein</fullName>
    </submittedName>
</protein>